<dbReference type="AlphaFoldDB" id="A0A7C4QVW7"/>
<gene>
    <name evidence="1" type="ORF">ENS64_10685</name>
</gene>
<dbReference type="EMBL" id="DSVQ01000015">
    <property type="protein sequence ID" value="HGT39710.1"/>
    <property type="molecule type" value="Genomic_DNA"/>
</dbReference>
<evidence type="ECO:0000313" key="1">
    <source>
        <dbReference type="EMBL" id="HGT39710.1"/>
    </source>
</evidence>
<comment type="caution">
    <text evidence="1">The sequence shown here is derived from an EMBL/GenBank/DDBJ whole genome shotgun (WGS) entry which is preliminary data.</text>
</comment>
<evidence type="ECO:0008006" key="2">
    <source>
        <dbReference type="Google" id="ProtNLM"/>
    </source>
</evidence>
<reference evidence="1" key="1">
    <citation type="journal article" date="2020" name="mSystems">
        <title>Genome- and Community-Level Interaction Insights into Carbon Utilization and Element Cycling Functions of Hydrothermarchaeota in Hydrothermal Sediment.</title>
        <authorList>
            <person name="Zhou Z."/>
            <person name="Liu Y."/>
            <person name="Xu W."/>
            <person name="Pan J."/>
            <person name="Luo Z.H."/>
            <person name="Li M."/>
        </authorList>
    </citation>
    <scope>NUCLEOTIDE SEQUENCE [LARGE SCALE GENOMIC DNA]</scope>
    <source>
        <strain evidence="1">SpSt-508</strain>
    </source>
</reference>
<sequence>MNYFAHGLAHLDRPHFLAGTALPDWLAVVDRRVRLRARMLAPHVRSSDPLAAELSAGALRHLEDDAWFHATRGFAEVTSELTELFRGRLHGGDGFWCGFLGHVATELLIDAALMERYPARLDAYYSALEQVDSRLVEDRVAEWAGRRPEYLSAFIQFFRTQQYLRDYAVDDRMLVRLNQVLWRVKLTPLPADAAAWLTEARQRVRQRLEDLLPASHYNWPRA</sequence>
<accession>A0A7C4QVW7</accession>
<protein>
    <recommendedName>
        <fullName evidence="2">DUF479 domain-containing protein</fullName>
    </recommendedName>
</protein>
<name>A0A7C4QVW7_9PLAN</name>
<proteinExistence type="predicted"/>
<organism evidence="1">
    <name type="scientific">Schlesneria paludicola</name>
    <dbReference type="NCBI Taxonomy" id="360056"/>
    <lineage>
        <taxon>Bacteria</taxon>
        <taxon>Pseudomonadati</taxon>
        <taxon>Planctomycetota</taxon>
        <taxon>Planctomycetia</taxon>
        <taxon>Planctomycetales</taxon>
        <taxon>Planctomycetaceae</taxon>
        <taxon>Schlesneria</taxon>
    </lineage>
</organism>